<dbReference type="Proteomes" id="UP000315289">
    <property type="component" value="Unassembled WGS sequence"/>
</dbReference>
<dbReference type="AlphaFoldDB" id="A0A557SUB0"/>
<sequence>MALTTRFINLSEEEEMIFGKVYKNTILANTYMDSKIIRSPRFTKKQLVIQLPDYLHDKAYSVIDKMVDAFIIIKLYDDRYVLNPNSGNNVTIVNSNSLDRKKKIPPEEKYNGYKYIFEKEGKNNPKGERITYQYFRKDSSFIAIVSGGKNKETHIKLGDFHDPNSHIGKMLLAMNKLGNQFSKVQLEDMIGDRETIQNRQPLKADLDVFEHLKVITKTNQRINRSQVYSKTDLRIDMHNLDDFIDKSKPDYHS</sequence>
<evidence type="ECO:0000313" key="2">
    <source>
        <dbReference type="Proteomes" id="UP000315289"/>
    </source>
</evidence>
<reference evidence="1 2" key="1">
    <citation type="journal article" date="2019" name="Front. Microbiol.">
        <title>Ammonia Oxidation by the Arctic Terrestrial Thaumarchaeote Candidatus Nitrosocosmicus arcticus Is Stimulated by Increasing Temperatures.</title>
        <authorList>
            <person name="Alves R.J.E."/>
            <person name="Kerou M."/>
            <person name="Zappe A."/>
            <person name="Bittner R."/>
            <person name="Abby S.S."/>
            <person name="Schmidt H.A."/>
            <person name="Pfeifer K."/>
            <person name="Schleper C."/>
        </authorList>
    </citation>
    <scope>NUCLEOTIDE SEQUENCE [LARGE SCALE GENOMIC DNA]</scope>
    <source>
        <strain evidence="1 2">Kfb</strain>
    </source>
</reference>
<protein>
    <submittedName>
        <fullName evidence="1">Uncharacterized protein</fullName>
    </submittedName>
</protein>
<keyword evidence="2" id="KW-1185">Reference proteome</keyword>
<organism evidence="1 2">
    <name type="scientific">Candidatus Nitrosocosmicus arcticus</name>
    <dbReference type="NCBI Taxonomy" id="2035267"/>
    <lineage>
        <taxon>Archaea</taxon>
        <taxon>Nitrososphaerota</taxon>
        <taxon>Nitrososphaeria</taxon>
        <taxon>Nitrososphaerales</taxon>
        <taxon>Nitrososphaeraceae</taxon>
        <taxon>Candidatus Nitrosocosmicus</taxon>
    </lineage>
</organism>
<comment type="caution">
    <text evidence="1">The sequence shown here is derived from an EMBL/GenBank/DDBJ whole genome shotgun (WGS) entry which is preliminary data.</text>
</comment>
<gene>
    <name evidence="1" type="ORF">NARC_90091</name>
</gene>
<name>A0A557SUB0_9ARCH</name>
<proteinExistence type="predicted"/>
<accession>A0A557SUB0</accession>
<dbReference type="EMBL" id="VOAH01000009">
    <property type="protein sequence ID" value="TVP40185.1"/>
    <property type="molecule type" value="Genomic_DNA"/>
</dbReference>
<evidence type="ECO:0000313" key="1">
    <source>
        <dbReference type="EMBL" id="TVP40185.1"/>
    </source>
</evidence>